<dbReference type="EMBL" id="MIMV01000020">
    <property type="protein sequence ID" value="OTA92825.1"/>
    <property type="molecule type" value="Genomic_DNA"/>
</dbReference>
<gene>
    <name evidence="1" type="ORF">BHL83_10495</name>
</gene>
<organism evidence="1 2">
    <name type="scientific">Limosilactobacillus reuteri</name>
    <name type="common">Lactobacillus reuteri</name>
    <dbReference type="NCBI Taxonomy" id="1598"/>
    <lineage>
        <taxon>Bacteria</taxon>
        <taxon>Bacillati</taxon>
        <taxon>Bacillota</taxon>
        <taxon>Bacilli</taxon>
        <taxon>Lactobacillales</taxon>
        <taxon>Lactobacillaceae</taxon>
        <taxon>Limosilactobacillus</taxon>
    </lineage>
</organism>
<sequence length="139" mass="16285">MTPNKTEALEFKYFDKNKKVLYNDYYILNNTNNLLHQHFSIAYIGRDAQGAQPLKVVSLKKAQKLYRQNKHYSLYVRKRDAIVSGPQRVIIRDGAEMFSTAPGRHDKIYQRERDSCVVKGNKQVKFIKIQTLILSDNYN</sequence>
<evidence type="ECO:0000313" key="1">
    <source>
        <dbReference type="EMBL" id="OTA92825.1"/>
    </source>
</evidence>
<name>A0AAE5MSD7_LIMRT</name>
<protein>
    <submittedName>
        <fullName evidence="1">Uncharacterized protein</fullName>
    </submittedName>
</protein>
<comment type="caution">
    <text evidence="1">The sequence shown here is derived from an EMBL/GenBank/DDBJ whole genome shotgun (WGS) entry which is preliminary data.</text>
</comment>
<evidence type="ECO:0000313" key="2">
    <source>
        <dbReference type="Proteomes" id="UP000194219"/>
    </source>
</evidence>
<dbReference type="Proteomes" id="UP000194219">
    <property type="component" value="Unassembled WGS sequence"/>
</dbReference>
<reference evidence="1 2" key="1">
    <citation type="submission" date="2016-09" db="EMBL/GenBank/DDBJ databases">
        <title>Lactobacillus reuteri KLR3006, genome sequencing and assembly.</title>
        <authorList>
            <person name="Lee J.-Y."/>
            <person name="Kim E.B."/>
            <person name="Choi Y.-J."/>
        </authorList>
    </citation>
    <scope>NUCLEOTIDE SEQUENCE [LARGE SCALE GENOMIC DNA]</scope>
    <source>
        <strain evidence="1 2">KLR3006</strain>
    </source>
</reference>
<dbReference type="AlphaFoldDB" id="A0AAE5MSD7"/>
<accession>A0AAE5MSD7</accession>
<proteinExistence type="predicted"/>